<organism evidence="4 5">
    <name type="scientific">Candidatus Propionivibrio dominans</name>
    <dbReference type="NCBI Taxonomy" id="2954373"/>
    <lineage>
        <taxon>Bacteria</taxon>
        <taxon>Pseudomonadati</taxon>
        <taxon>Pseudomonadota</taxon>
        <taxon>Betaproteobacteria</taxon>
        <taxon>Rhodocyclales</taxon>
        <taxon>Rhodocyclaceae</taxon>
        <taxon>Propionivibrio</taxon>
    </lineage>
</organism>
<evidence type="ECO:0000313" key="5">
    <source>
        <dbReference type="Proteomes" id="UP000886602"/>
    </source>
</evidence>
<evidence type="ECO:0000256" key="1">
    <source>
        <dbReference type="SAM" id="MobiDB-lite"/>
    </source>
</evidence>
<dbReference type="Pfam" id="PF04773">
    <property type="entry name" value="FecR"/>
    <property type="match status" value="1"/>
</dbReference>
<dbReference type="AlphaFoldDB" id="A0A9D7FJE2"/>
<dbReference type="PANTHER" id="PTHR38731">
    <property type="entry name" value="LIPL45-RELATED LIPOPROTEIN-RELATED"/>
    <property type="match status" value="1"/>
</dbReference>
<reference evidence="4" key="1">
    <citation type="submission" date="2020-10" db="EMBL/GenBank/DDBJ databases">
        <title>Connecting structure to function with the recovery of over 1000 high-quality activated sludge metagenome-assembled genomes encoding full-length rRNA genes using long-read sequencing.</title>
        <authorList>
            <person name="Singleton C.M."/>
            <person name="Petriglieri F."/>
            <person name="Kristensen J.M."/>
            <person name="Kirkegaard R.H."/>
            <person name="Michaelsen T.Y."/>
            <person name="Andersen M.H."/>
            <person name="Karst S.M."/>
            <person name="Dueholm M.S."/>
            <person name="Nielsen P.H."/>
            <person name="Albertsen M."/>
        </authorList>
    </citation>
    <scope>NUCLEOTIDE SEQUENCE</scope>
    <source>
        <strain evidence="4">EsbW_18-Q3-R4-48_MAXAC.044</strain>
    </source>
</reference>
<dbReference type="Proteomes" id="UP000886602">
    <property type="component" value="Unassembled WGS sequence"/>
</dbReference>
<gene>
    <name evidence="4" type="ORF">IPJ48_07735</name>
</gene>
<comment type="caution">
    <text evidence="4">The sequence shown here is derived from an EMBL/GenBank/DDBJ whole genome shotgun (WGS) entry which is preliminary data.</text>
</comment>
<accession>A0A9D7FJE2</accession>
<feature type="compositionally biased region" description="Polar residues" evidence="1">
    <location>
        <begin position="239"/>
        <end position="249"/>
    </location>
</feature>
<keyword evidence="2" id="KW-0732">Signal</keyword>
<feature type="signal peptide" evidence="2">
    <location>
        <begin position="1"/>
        <end position="18"/>
    </location>
</feature>
<dbReference type="PROSITE" id="PS51257">
    <property type="entry name" value="PROKAR_LIPOPROTEIN"/>
    <property type="match status" value="1"/>
</dbReference>
<proteinExistence type="predicted"/>
<evidence type="ECO:0000313" key="4">
    <source>
        <dbReference type="EMBL" id="MBK7422981.1"/>
    </source>
</evidence>
<feature type="domain" description="FecR protein" evidence="3">
    <location>
        <begin position="55"/>
        <end position="159"/>
    </location>
</feature>
<protein>
    <submittedName>
        <fullName evidence="4">FecR domain-containing protein</fullName>
    </submittedName>
</protein>
<feature type="region of interest" description="Disordered" evidence="1">
    <location>
        <begin position="178"/>
        <end position="249"/>
    </location>
</feature>
<sequence>MKAALFVALSLIAGACLAQGAASAVFVSGNAKIVGTDGQSRAAVRGGELFAGETVETVDGRVQLRFRDGASMSLQPATRFRVDEYRFVEQSGKASSGDRGFFSLLKGGFRTLTGLIGKQQREQYKVDAVVATIGIRGTDYSAQLTEEGLSLSTFGGLVEVCSTAGCALVRPGDTFVVADRDSKPQRKGPASEGMSLMPDLPPPRPGELLPAVTPPVQGPAQVPTQIPPTGSPMQGPAYSPQTGPSRGVP</sequence>
<feature type="chain" id="PRO_5039074395" evidence="2">
    <location>
        <begin position="19"/>
        <end position="249"/>
    </location>
</feature>
<dbReference type="InterPro" id="IPR006860">
    <property type="entry name" value="FecR"/>
</dbReference>
<evidence type="ECO:0000256" key="2">
    <source>
        <dbReference type="SAM" id="SignalP"/>
    </source>
</evidence>
<name>A0A9D7FJE2_9RHOO</name>
<dbReference type="EMBL" id="JADJNC010000010">
    <property type="protein sequence ID" value="MBK7422981.1"/>
    <property type="molecule type" value="Genomic_DNA"/>
</dbReference>
<evidence type="ECO:0000259" key="3">
    <source>
        <dbReference type="Pfam" id="PF04773"/>
    </source>
</evidence>